<evidence type="ECO:0000313" key="3">
    <source>
        <dbReference type="Proteomes" id="UP000321436"/>
    </source>
</evidence>
<dbReference type="Proteomes" id="UP000321436">
    <property type="component" value="Unassembled WGS sequence"/>
</dbReference>
<dbReference type="SUPFAM" id="SSF52540">
    <property type="entry name" value="P-loop containing nucleoside triphosphate hydrolases"/>
    <property type="match status" value="1"/>
</dbReference>
<dbReference type="OrthoDB" id="1090410at2"/>
<dbReference type="InterPro" id="IPR049052">
    <property type="entry name" value="nSTAND1"/>
</dbReference>
<gene>
    <name evidence="2" type="ORF">CCY01nite_40290</name>
</gene>
<dbReference type="EMBL" id="BKAU01000005">
    <property type="protein sequence ID" value="GEP97769.1"/>
    <property type="molecule type" value="Genomic_DNA"/>
</dbReference>
<evidence type="ECO:0000313" key="2">
    <source>
        <dbReference type="EMBL" id="GEP97769.1"/>
    </source>
</evidence>
<organism evidence="2 3">
    <name type="scientific">Chitinophaga cymbidii</name>
    <dbReference type="NCBI Taxonomy" id="1096750"/>
    <lineage>
        <taxon>Bacteria</taxon>
        <taxon>Pseudomonadati</taxon>
        <taxon>Bacteroidota</taxon>
        <taxon>Chitinophagia</taxon>
        <taxon>Chitinophagales</taxon>
        <taxon>Chitinophagaceae</taxon>
        <taxon>Chitinophaga</taxon>
    </lineage>
</organism>
<dbReference type="AlphaFoldDB" id="A0A512RPZ8"/>
<comment type="caution">
    <text evidence="2">The sequence shown here is derived from an EMBL/GenBank/DDBJ whole genome shotgun (WGS) entry which is preliminary data.</text>
</comment>
<name>A0A512RPZ8_9BACT</name>
<dbReference type="Pfam" id="PF20703">
    <property type="entry name" value="nSTAND1"/>
    <property type="match status" value="1"/>
</dbReference>
<protein>
    <recommendedName>
        <fullName evidence="1">Novel STAND NTPase 1 domain-containing protein</fullName>
    </recommendedName>
</protein>
<proteinExistence type="predicted"/>
<dbReference type="RefSeq" id="WP_146865675.1">
    <property type="nucleotide sequence ID" value="NZ_BKAU01000005.1"/>
</dbReference>
<sequence length="1019" mass="117648">MEPIINSPFKFLDPYGRDDYNIFFGRDEEIRQLYQHIHKNRLVLVYGTSGTGKTSIVQCGLMNRMEDTDWTPFFIRRGDNINESLAKVLKQDSTAAMPQSTGVSAALSGDNNMRQHTFVRAPLPSGNDEIYESLKSINLRYLRPVYLIFDQFEELLIMGSDNEKQTFIRIIDHILCDPDLQFCNLLFIMREEFFAGLSEFEKEIPDFCDRRLRIEPMNARNVEEVIVKSCERFSITLREGSENAKQIISILTEKNTISLPYLQIYLDQLWRAVYMNSGPDIVFDSAIIRRFGKMNEVLNRFIRERITVIQEGLHEEFPDIPDDFVSNVLDGFVTNEGTKRPLAYLRINNGIWFTGQVAPYLQNRPSALMIRCLSELEKNKILRTDGQTYELAHDVLAGLIDSRRTEEQRRAALIDQQIRSRFTGFQSKTSEYLTRKEIDSYRPFISQLNLAPDILEFYTASIKEREKEDIEKQEEIKRLKQLRERQKRWKWGWIAGGILAISSTALYFYSQSLRREFNRNESLVYMGYKMKNIDPVDALNLFGPIKERVFGRDTAWVQQKLLEFMQTQEVQSKFSAYTDTLSSPMLEPGHIDISANGLFMVMDNGDENYIVLNNKGKQIASFPGISYAYFLNRDDMLLLARKTSAMAQTKKNNKLERYSPQTPFPTEFTILNCSTGHQRVVRLGGAGRYLHPIENLAPNAFSEFDSYRVRYTASGNLLVPFLEKTNGDLTYTAQVMTPGGIPLNQLAATATVTTSRDLKKIVSLYVTPEGNTFLHVYDEHGNFVQQIRSMQFGDFTDDGALIWGKFDQIHVLLGRDTLSFPTTESCGYAFGSLDKQRIIAKMGAYDEDAELIKLDDHSRLYFRESLLALNFDKNAFITHVSPVYHSEDRNYRDTIRRRNLDGVLTGMFFHPDGIETMQYNRAKDEILVLTKKNRLLVLDNRLNVKTGLQLTANDRYGMSGNGDMLYYVRDQFLSVFRNDMPYLDVFNAAKSWSVLAQKQSPVKREISKQRRKELGLAFR</sequence>
<dbReference type="InterPro" id="IPR027417">
    <property type="entry name" value="P-loop_NTPase"/>
</dbReference>
<reference evidence="2 3" key="1">
    <citation type="submission" date="2019-07" db="EMBL/GenBank/DDBJ databases">
        <title>Whole genome shotgun sequence of Chitinophaga cymbidii NBRC 109752.</title>
        <authorList>
            <person name="Hosoyama A."/>
            <person name="Uohara A."/>
            <person name="Ohji S."/>
            <person name="Ichikawa N."/>
        </authorList>
    </citation>
    <scope>NUCLEOTIDE SEQUENCE [LARGE SCALE GENOMIC DNA]</scope>
    <source>
        <strain evidence="2 3">NBRC 109752</strain>
    </source>
</reference>
<evidence type="ECO:0000259" key="1">
    <source>
        <dbReference type="Pfam" id="PF20703"/>
    </source>
</evidence>
<feature type="domain" description="Novel STAND NTPase 1" evidence="1">
    <location>
        <begin position="8"/>
        <end position="423"/>
    </location>
</feature>
<accession>A0A512RPZ8</accession>
<dbReference type="Gene3D" id="3.40.50.300">
    <property type="entry name" value="P-loop containing nucleotide triphosphate hydrolases"/>
    <property type="match status" value="1"/>
</dbReference>
<keyword evidence="3" id="KW-1185">Reference proteome</keyword>